<feature type="non-terminal residue" evidence="1">
    <location>
        <position position="1"/>
    </location>
</feature>
<protein>
    <submittedName>
        <fullName evidence="1">Uncharacterized protein</fullName>
    </submittedName>
</protein>
<sequence>RTLFEVLEYYSTIASCEHRKRWKVIIILICYHILLLPDKIFTCHIKPLYAVICDCQLHHDMPLELREMFRRLFLRVGKITGFL</sequence>
<keyword evidence="2" id="KW-1185">Reference proteome</keyword>
<name>A0A177AUP4_9BILA</name>
<evidence type="ECO:0000313" key="2">
    <source>
        <dbReference type="Proteomes" id="UP000078046"/>
    </source>
</evidence>
<accession>A0A177AUP4</accession>
<evidence type="ECO:0000313" key="1">
    <source>
        <dbReference type="EMBL" id="OAF65242.1"/>
    </source>
</evidence>
<organism evidence="1 2">
    <name type="scientific">Intoshia linei</name>
    <dbReference type="NCBI Taxonomy" id="1819745"/>
    <lineage>
        <taxon>Eukaryota</taxon>
        <taxon>Metazoa</taxon>
        <taxon>Spiralia</taxon>
        <taxon>Lophotrochozoa</taxon>
        <taxon>Mesozoa</taxon>
        <taxon>Orthonectida</taxon>
        <taxon>Rhopaluridae</taxon>
        <taxon>Intoshia</taxon>
    </lineage>
</organism>
<dbReference type="Proteomes" id="UP000078046">
    <property type="component" value="Unassembled WGS sequence"/>
</dbReference>
<dbReference type="AlphaFoldDB" id="A0A177AUP4"/>
<dbReference type="EMBL" id="LWCA01001381">
    <property type="protein sequence ID" value="OAF65242.1"/>
    <property type="molecule type" value="Genomic_DNA"/>
</dbReference>
<proteinExistence type="predicted"/>
<gene>
    <name evidence="1" type="ORF">A3Q56_07050</name>
</gene>
<reference evidence="1 2" key="1">
    <citation type="submission" date="2016-04" db="EMBL/GenBank/DDBJ databases">
        <title>The genome of Intoshia linei affirms orthonectids as highly simplified spiralians.</title>
        <authorList>
            <person name="Mikhailov K.V."/>
            <person name="Slusarev G.S."/>
            <person name="Nikitin M.A."/>
            <person name="Logacheva M.D."/>
            <person name="Penin A."/>
            <person name="Aleoshin V."/>
            <person name="Panchin Y.V."/>
        </authorList>
    </citation>
    <scope>NUCLEOTIDE SEQUENCE [LARGE SCALE GENOMIC DNA]</scope>
    <source>
        <strain evidence="1">Intl2013</strain>
        <tissue evidence="1">Whole animal</tissue>
    </source>
</reference>
<comment type="caution">
    <text evidence="1">The sequence shown here is derived from an EMBL/GenBank/DDBJ whole genome shotgun (WGS) entry which is preliminary data.</text>
</comment>